<dbReference type="SUPFAM" id="SSF51905">
    <property type="entry name" value="FAD/NAD(P)-binding domain"/>
    <property type="match status" value="1"/>
</dbReference>
<evidence type="ECO:0000256" key="3">
    <source>
        <dbReference type="ARBA" id="ARBA00009183"/>
    </source>
</evidence>
<keyword evidence="5" id="KW-0274">FAD</keyword>
<proteinExistence type="inferred from homology"/>
<dbReference type="GO" id="GO:0103075">
    <property type="term" value="F:indole-3-pyruvate monooxygenase activity"/>
    <property type="evidence" value="ECO:0007669"/>
    <property type="project" value="UniProtKB-EC"/>
</dbReference>
<dbReference type="PANTHER" id="PTHR43539">
    <property type="entry name" value="FLAVIN-BINDING MONOOXYGENASE-LIKE PROTEIN (AFU_ORTHOLOGUE AFUA_4G09220)"/>
    <property type="match status" value="1"/>
</dbReference>
<dbReference type="InterPro" id="IPR050982">
    <property type="entry name" value="Auxin_biosynth/cation_transpt"/>
</dbReference>
<keyword evidence="7" id="KW-0560">Oxidoreductase</keyword>
<dbReference type="Proteomes" id="UP001497480">
    <property type="component" value="Unassembled WGS sequence"/>
</dbReference>
<gene>
    <name evidence="11" type="ORF">LLUT_LOCUS6725</name>
</gene>
<evidence type="ECO:0000256" key="2">
    <source>
        <dbReference type="ARBA" id="ARBA00004814"/>
    </source>
</evidence>
<dbReference type="InterPro" id="IPR036188">
    <property type="entry name" value="FAD/NAD-bd_sf"/>
</dbReference>
<keyword evidence="8" id="KW-0073">Auxin biosynthesis</keyword>
<comment type="similarity">
    <text evidence="3">Belongs to the FMO family.</text>
</comment>
<keyword evidence="12" id="KW-1185">Reference proteome</keyword>
<dbReference type="GO" id="GO:0009851">
    <property type="term" value="P:auxin biosynthetic process"/>
    <property type="evidence" value="ECO:0007669"/>
    <property type="project" value="UniProtKB-KW"/>
</dbReference>
<accession>A0AAV1W8I4</accession>
<dbReference type="AlphaFoldDB" id="A0AAV1W8I4"/>
<evidence type="ECO:0000256" key="4">
    <source>
        <dbReference type="ARBA" id="ARBA00022630"/>
    </source>
</evidence>
<keyword evidence="6" id="KW-0521">NADP</keyword>
<comment type="cofactor">
    <cofactor evidence="1">
        <name>FAD</name>
        <dbReference type="ChEBI" id="CHEBI:57692"/>
    </cofactor>
</comment>
<name>A0AAV1W8I4_LUPLU</name>
<evidence type="ECO:0000256" key="5">
    <source>
        <dbReference type="ARBA" id="ARBA00022827"/>
    </source>
</evidence>
<evidence type="ECO:0000256" key="6">
    <source>
        <dbReference type="ARBA" id="ARBA00022857"/>
    </source>
</evidence>
<evidence type="ECO:0000313" key="12">
    <source>
        <dbReference type="Proteomes" id="UP001497480"/>
    </source>
</evidence>
<evidence type="ECO:0000256" key="1">
    <source>
        <dbReference type="ARBA" id="ARBA00001974"/>
    </source>
</evidence>
<keyword evidence="4" id="KW-0285">Flavoprotein</keyword>
<dbReference type="EC" id="1.14.13.168" evidence="9"/>
<comment type="caution">
    <text evidence="11">The sequence shown here is derived from an EMBL/GenBank/DDBJ whole genome shotgun (WGS) entry which is preliminary data.</text>
</comment>
<comment type="catalytic activity">
    <reaction evidence="10">
        <text>indole-3-pyruvate + NADPH + O2 + H(+) = (indol-3-yl)acetate + CO2 + NADP(+) + H2O</text>
        <dbReference type="Rhea" id="RHEA:34331"/>
        <dbReference type="ChEBI" id="CHEBI:15377"/>
        <dbReference type="ChEBI" id="CHEBI:15378"/>
        <dbReference type="ChEBI" id="CHEBI:15379"/>
        <dbReference type="ChEBI" id="CHEBI:16526"/>
        <dbReference type="ChEBI" id="CHEBI:17640"/>
        <dbReference type="ChEBI" id="CHEBI:30854"/>
        <dbReference type="ChEBI" id="CHEBI:57783"/>
        <dbReference type="ChEBI" id="CHEBI:58349"/>
        <dbReference type="EC" id="1.14.13.168"/>
    </reaction>
</comment>
<organism evidence="11 12">
    <name type="scientific">Lupinus luteus</name>
    <name type="common">European yellow lupine</name>
    <dbReference type="NCBI Taxonomy" id="3873"/>
    <lineage>
        <taxon>Eukaryota</taxon>
        <taxon>Viridiplantae</taxon>
        <taxon>Streptophyta</taxon>
        <taxon>Embryophyta</taxon>
        <taxon>Tracheophyta</taxon>
        <taxon>Spermatophyta</taxon>
        <taxon>Magnoliopsida</taxon>
        <taxon>eudicotyledons</taxon>
        <taxon>Gunneridae</taxon>
        <taxon>Pentapetalae</taxon>
        <taxon>rosids</taxon>
        <taxon>fabids</taxon>
        <taxon>Fabales</taxon>
        <taxon>Fabaceae</taxon>
        <taxon>Papilionoideae</taxon>
        <taxon>50 kb inversion clade</taxon>
        <taxon>genistoids sensu lato</taxon>
        <taxon>core genistoids</taxon>
        <taxon>Genisteae</taxon>
        <taxon>Lupinus</taxon>
    </lineage>
</organism>
<dbReference type="Pfam" id="PF13738">
    <property type="entry name" value="Pyr_redox_3"/>
    <property type="match status" value="1"/>
</dbReference>
<evidence type="ECO:0000256" key="7">
    <source>
        <dbReference type="ARBA" id="ARBA00023002"/>
    </source>
</evidence>
<dbReference type="PANTHER" id="PTHR43539:SF38">
    <property type="entry name" value="INDOLE-3-PYRUVATE MONOOXYGENASE YUCCA6"/>
    <property type="match status" value="1"/>
</dbReference>
<protein>
    <recommendedName>
        <fullName evidence="9">indole-3-pyruvate monooxygenase</fullName>
        <ecNumber evidence="9">1.14.13.168</ecNumber>
    </recommendedName>
</protein>
<evidence type="ECO:0000313" key="11">
    <source>
        <dbReference type="EMBL" id="CAL0305665.1"/>
    </source>
</evidence>
<sequence length="378" mass="41947">MNNKLSSSSSSSPKSTCIWVPGPVIVGAGPSGLAAAACLKEKGVPSLILERSNCIASLWQHKTYDRLHLHLPKQFCELPMMGFPSNFPTYPTKQQFIGYLENYAENFGIRPRFNETVKHAEFDPKLGFWHLKCVDKAEIVSEFVCKWLIVATGENAEAVVPNIEGIEEFGGCIKHTSLYKSGEEFRGKKVLVVGCGNSGMEVCLDLCNYDAIPSLVVRDSVHILPREMVGISTFGLSMWLLQWLPIRVVDRLLLIISWLMLGDTSHLGLDRPTLGPLQLKHHSGKTPVLDVGTLAKIKGGDIKEEGMFCKEDGFPRKPFPNGWKGENGLYAVGFTKKGLLGASIDAKRIAQDIERCWKDEIKHISLTYSIMMSFDQCS</sequence>
<evidence type="ECO:0000256" key="9">
    <source>
        <dbReference type="ARBA" id="ARBA00039148"/>
    </source>
</evidence>
<dbReference type="Gene3D" id="3.50.50.60">
    <property type="entry name" value="FAD/NAD(P)-binding domain"/>
    <property type="match status" value="1"/>
</dbReference>
<dbReference type="EMBL" id="CAXHTB010000004">
    <property type="protein sequence ID" value="CAL0305665.1"/>
    <property type="molecule type" value="Genomic_DNA"/>
</dbReference>
<evidence type="ECO:0000256" key="10">
    <source>
        <dbReference type="ARBA" id="ARBA00047707"/>
    </source>
</evidence>
<dbReference type="GO" id="GO:0050660">
    <property type="term" value="F:flavin adenine dinucleotide binding"/>
    <property type="evidence" value="ECO:0007669"/>
    <property type="project" value="TreeGrafter"/>
</dbReference>
<comment type="pathway">
    <text evidence="2">Plant hormone metabolism; auxin biosynthesis.</text>
</comment>
<dbReference type="PRINTS" id="PR00368">
    <property type="entry name" value="FADPNR"/>
</dbReference>
<dbReference type="PRINTS" id="PR00469">
    <property type="entry name" value="PNDRDTASEII"/>
</dbReference>
<reference evidence="11 12" key="1">
    <citation type="submission" date="2024-03" db="EMBL/GenBank/DDBJ databases">
        <authorList>
            <person name="Martinez-Hernandez J."/>
        </authorList>
    </citation>
    <scope>NUCLEOTIDE SEQUENCE [LARGE SCALE GENOMIC DNA]</scope>
</reference>
<evidence type="ECO:0000256" key="8">
    <source>
        <dbReference type="ARBA" id="ARBA00023070"/>
    </source>
</evidence>